<gene>
    <name evidence="2" type="ORF">HXL68_11200</name>
</gene>
<dbReference type="PROSITE" id="PS51257">
    <property type="entry name" value="PROKAR_LIPOPROTEIN"/>
    <property type="match status" value="1"/>
</dbReference>
<evidence type="ECO:0000313" key="3">
    <source>
        <dbReference type="Proteomes" id="UP000718593"/>
    </source>
</evidence>
<feature type="signal peptide" evidence="1">
    <location>
        <begin position="1"/>
        <end position="21"/>
    </location>
</feature>
<comment type="caution">
    <text evidence="2">The sequence shown here is derived from an EMBL/GenBank/DDBJ whole genome shotgun (WGS) entry which is preliminary data.</text>
</comment>
<evidence type="ECO:0008006" key="4">
    <source>
        <dbReference type="Google" id="ProtNLM"/>
    </source>
</evidence>
<evidence type="ECO:0000313" key="2">
    <source>
        <dbReference type="EMBL" id="MBF1165594.1"/>
    </source>
</evidence>
<proteinExistence type="predicted"/>
<protein>
    <recommendedName>
        <fullName evidence="4">Phosphate ABC transporter substrate-binding protein</fullName>
    </recommendedName>
</protein>
<sequence length="138" mass="14959">MKRLLLICLASLILGSGACLAGEDVLVIGHPALPKTDRVTVQRIYTGRVVSLGEQAVVPINLPPGNPVRDEFLFSYLGQKEEQYTGYWLVRRYVGKGTPPLELGGIDEVIKYVQSTPGALGYVPASRLPRGTNVIVGR</sequence>
<dbReference type="EMBL" id="JABZMI010000237">
    <property type="protein sequence ID" value="MBF1165594.1"/>
    <property type="molecule type" value="Genomic_DNA"/>
</dbReference>
<evidence type="ECO:0000256" key="1">
    <source>
        <dbReference type="SAM" id="SignalP"/>
    </source>
</evidence>
<name>A0A930BTW2_9RHOO</name>
<dbReference type="SUPFAM" id="SSF53850">
    <property type="entry name" value="Periplasmic binding protein-like II"/>
    <property type="match status" value="1"/>
</dbReference>
<reference evidence="2" key="1">
    <citation type="submission" date="2020-04" db="EMBL/GenBank/DDBJ databases">
        <title>Deep metagenomics examines the oral microbiome during advanced dental caries in children, revealing novel taxa and co-occurrences with host molecules.</title>
        <authorList>
            <person name="Baker J.L."/>
            <person name="Morton J.T."/>
            <person name="Dinis M."/>
            <person name="Alvarez R."/>
            <person name="Tran N.C."/>
            <person name="Knight R."/>
            <person name="Edlund A."/>
        </authorList>
    </citation>
    <scope>NUCLEOTIDE SEQUENCE</scope>
    <source>
        <strain evidence="2">JCVI_32_bin.24</strain>
    </source>
</reference>
<feature type="chain" id="PRO_5037771594" description="Phosphate ABC transporter substrate-binding protein" evidence="1">
    <location>
        <begin position="22"/>
        <end position="138"/>
    </location>
</feature>
<accession>A0A930BTW2</accession>
<keyword evidence="1" id="KW-0732">Signal</keyword>
<dbReference type="Gene3D" id="3.40.190.10">
    <property type="entry name" value="Periplasmic binding protein-like II"/>
    <property type="match status" value="1"/>
</dbReference>
<organism evidence="2 3">
    <name type="scientific">Dechloromonas agitata</name>
    <dbReference type="NCBI Taxonomy" id="73030"/>
    <lineage>
        <taxon>Bacteria</taxon>
        <taxon>Pseudomonadati</taxon>
        <taxon>Pseudomonadota</taxon>
        <taxon>Betaproteobacteria</taxon>
        <taxon>Rhodocyclales</taxon>
        <taxon>Azonexaceae</taxon>
        <taxon>Dechloromonas</taxon>
    </lineage>
</organism>
<dbReference type="AlphaFoldDB" id="A0A930BTW2"/>
<dbReference type="Proteomes" id="UP000718593">
    <property type="component" value="Unassembled WGS sequence"/>
</dbReference>